<evidence type="ECO:0000256" key="6">
    <source>
        <dbReference type="ARBA" id="ARBA00022801"/>
    </source>
</evidence>
<dbReference type="SFLD" id="SFLDG01128">
    <property type="entry name" value="C1.4:_5'-Nucleotidase_Like"/>
    <property type="match status" value="1"/>
</dbReference>
<keyword evidence="10" id="KW-1185">Reference proteome</keyword>
<dbReference type="Proteomes" id="UP000054107">
    <property type="component" value="Unassembled WGS sequence"/>
</dbReference>
<evidence type="ECO:0000313" key="9">
    <source>
        <dbReference type="EMBL" id="CEP14137.1"/>
    </source>
</evidence>
<dbReference type="PANTHER" id="PTHR13045">
    <property type="entry name" value="5'-NUCLEOTIDASE"/>
    <property type="match status" value="1"/>
</dbReference>
<dbReference type="EMBL" id="LN731032">
    <property type="protein sequence ID" value="CEP14137.1"/>
    <property type="molecule type" value="Genomic_DNA"/>
</dbReference>
<dbReference type="InterPro" id="IPR006434">
    <property type="entry name" value="Pyrimidine_nucleotidase_eu"/>
</dbReference>
<dbReference type="GO" id="GO:0000166">
    <property type="term" value="F:nucleotide binding"/>
    <property type="evidence" value="ECO:0007669"/>
    <property type="project" value="UniProtKB-KW"/>
</dbReference>
<evidence type="ECO:0000256" key="7">
    <source>
        <dbReference type="ARBA" id="ARBA00022842"/>
    </source>
</evidence>
<dbReference type="GO" id="GO:0009117">
    <property type="term" value="P:nucleotide metabolic process"/>
    <property type="evidence" value="ECO:0007669"/>
    <property type="project" value="UniProtKB-KW"/>
</dbReference>
<dbReference type="EC" id="3.1.3.5" evidence="3"/>
<dbReference type="GO" id="GO:0008253">
    <property type="term" value="F:5'-nucleotidase activity"/>
    <property type="evidence" value="ECO:0007669"/>
    <property type="project" value="UniProtKB-EC"/>
</dbReference>
<evidence type="ECO:0000256" key="3">
    <source>
        <dbReference type="ARBA" id="ARBA00012643"/>
    </source>
</evidence>
<dbReference type="STRING" id="35722.A0A0B7NF13"/>
<keyword evidence="6" id="KW-0378">Hydrolase</keyword>
<dbReference type="InterPro" id="IPR036412">
    <property type="entry name" value="HAD-like_sf"/>
</dbReference>
<dbReference type="GO" id="GO:0005737">
    <property type="term" value="C:cytoplasm"/>
    <property type="evidence" value="ECO:0007669"/>
    <property type="project" value="InterPro"/>
</dbReference>
<keyword evidence="7" id="KW-0460">Magnesium</keyword>
<dbReference type="SFLD" id="SFLDS00003">
    <property type="entry name" value="Haloacid_Dehalogenase"/>
    <property type="match status" value="1"/>
</dbReference>
<accession>A0A0B7NF13</accession>
<keyword evidence="4" id="KW-0479">Metal-binding</keyword>
<comment type="similarity">
    <text evidence="2">Belongs to the pyrimidine 5'-nucleotidase family.</text>
</comment>
<dbReference type="Pfam" id="PF05822">
    <property type="entry name" value="UMPH-1"/>
    <property type="match status" value="1"/>
</dbReference>
<evidence type="ECO:0000313" key="10">
    <source>
        <dbReference type="Proteomes" id="UP000054107"/>
    </source>
</evidence>
<dbReference type="AlphaFoldDB" id="A0A0B7NF13"/>
<keyword evidence="5" id="KW-0547">Nucleotide-binding</keyword>
<evidence type="ECO:0000256" key="1">
    <source>
        <dbReference type="ARBA" id="ARBA00000815"/>
    </source>
</evidence>
<reference evidence="9 10" key="1">
    <citation type="submission" date="2014-09" db="EMBL/GenBank/DDBJ databases">
        <authorList>
            <person name="Ellenberger Sabrina"/>
        </authorList>
    </citation>
    <scope>NUCLEOTIDE SEQUENCE [LARGE SCALE GENOMIC DNA]</scope>
    <source>
        <strain evidence="9 10">CBS 412.66</strain>
    </source>
</reference>
<organism evidence="9 10">
    <name type="scientific">Parasitella parasitica</name>
    <dbReference type="NCBI Taxonomy" id="35722"/>
    <lineage>
        <taxon>Eukaryota</taxon>
        <taxon>Fungi</taxon>
        <taxon>Fungi incertae sedis</taxon>
        <taxon>Mucoromycota</taxon>
        <taxon>Mucoromycotina</taxon>
        <taxon>Mucoromycetes</taxon>
        <taxon>Mucorales</taxon>
        <taxon>Mucorineae</taxon>
        <taxon>Mucoraceae</taxon>
        <taxon>Parasitella</taxon>
    </lineage>
</organism>
<proteinExistence type="inferred from homology"/>
<dbReference type="FunFam" id="1.10.150.340:FF:000001">
    <property type="entry name" value="Cytosolic 5-nucleotidase 3-like"/>
    <property type="match status" value="1"/>
</dbReference>
<dbReference type="SUPFAM" id="SSF56784">
    <property type="entry name" value="HAD-like"/>
    <property type="match status" value="1"/>
</dbReference>
<protein>
    <recommendedName>
        <fullName evidence="3">5'-nucleotidase</fullName>
        <ecNumber evidence="3">3.1.3.5</ecNumber>
    </recommendedName>
</protein>
<keyword evidence="8" id="KW-0546">Nucleotide metabolism</keyword>
<dbReference type="InterPro" id="IPR023214">
    <property type="entry name" value="HAD_sf"/>
</dbReference>
<dbReference type="Gene3D" id="3.40.50.1000">
    <property type="entry name" value="HAD superfamily/HAD-like"/>
    <property type="match status" value="1"/>
</dbReference>
<sequence length="301" mass="34582">MSKALQAKALVESLLKIPTVRIKNIPGTTDKLQKIIQDGRSNLHFISDFDMTMSRHWVRNKETDALERNSSSHGIPARSDIMPPEYKKETTCIYNTYYPIEIDRTMTHDEKVPYMMDWWNKAHASLIKHRLSKHDLAEMAAQVKLEMRSGIKDVLDRCKESQVPFLVFSAGIGNIIEEILKQANLFHENMHIVSNMMVFDEKNICVGFKEPLIHVFNKSEFQLETSPYHRMIEERTNVILMGDSLGDLQMSQGVQHALCFNIGFLNHDIKELEAAYTEAFDLVIEGDANMTPVIEILKSIE</sequence>
<comment type="catalytic activity">
    <reaction evidence="1">
        <text>a ribonucleoside 5'-phosphate + H2O = a ribonucleoside + phosphate</text>
        <dbReference type="Rhea" id="RHEA:12484"/>
        <dbReference type="ChEBI" id="CHEBI:15377"/>
        <dbReference type="ChEBI" id="CHEBI:18254"/>
        <dbReference type="ChEBI" id="CHEBI:43474"/>
        <dbReference type="ChEBI" id="CHEBI:58043"/>
        <dbReference type="EC" id="3.1.3.5"/>
    </reaction>
</comment>
<dbReference type="OrthoDB" id="10014216at2759"/>
<evidence type="ECO:0000256" key="2">
    <source>
        <dbReference type="ARBA" id="ARBA00008389"/>
    </source>
</evidence>
<name>A0A0B7NF13_9FUNG</name>
<dbReference type="PANTHER" id="PTHR13045:SF0">
    <property type="entry name" value="7-METHYLGUANOSINE PHOSPHATE-SPECIFIC 5'-NUCLEOTIDASE"/>
    <property type="match status" value="1"/>
</dbReference>
<dbReference type="GO" id="GO:0000287">
    <property type="term" value="F:magnesium ion binding"/>
    <property type="evidence" value="ECO:0007669"/>
    <property type="project" value="InterPro"/>
</dbReference>
<evidence type="ECO:0000256" key="8">
    <source>
        <dbReference type="ARBA" id="ARBA00023080"/>
    </source>
</evidence>
<dbReference type="Gene3D" id="1.10.150.340">
    <property type="entry name" value="Pyrimidine 5'-nucleotidase (UMPH-1), N-terminal domain"/>
    <property type="match status" value="1"/>
</dbReference>
<evidence type="ECO:0000256" key="5">
    <source>
        <dbReference type="ARBA" id="ARBA00022741"/>
    </source>
</evidence>
<evidence type="ECO:0000256" key="4">
    <source>
        <dbReference type="ARBA" id="ARBA00022723"/>
    </source>
</evidence>
<gene>
    <name evidence="9" type="primary">PARPA_08300.1 scaffold 32756</name>
</gene>